<dbReference type="GO" id="GO:0006338">
    <property type="term" value="P:chromatin remodeling"/>
    <property type="evidence" value="ECO:0007669"/>
    <property type="project" value="TreeGrafter"/>
</dbReference>
<dbReference type="GO" id="GO:0006355">
    <property type="term" value="P:regulation of DNA-templated transcription"/>
    <property type="evidence" value="ECO:0007669"/>
    <property type="project" value="TreeGrafter"/>
</dbReference>
<dbReference type="SUPFAM" id="SSF47370">
    <property type="entry name" value="Bromodomain"/>
    <property type="match status" value="1"/>
</dbReference>
<evidence type="ECO:0000256" key="1">
    <source>
        <dbReference type="ARBA" id="ARBA00023117"/>
    </source>
</evidence>
<proteinExistence type="predicted"/>
<name>A0AAV1T1B0_9STRA</name>
<gene>
    <name evidence="4" type="ORF">PM001_LOCUS938</name>
</gene>
<comment type="caution">
    <text evidence="4">The sequence shown here is derived from an EMBL/GenBank/DDBJ whole genome shotgun (WGS) entry which is preliminary data.</text>
</comment>
<dbReference type="PRINTS" id="PR00503">
    <property type="entry name" value="BROMODOMAIN"/>
</dbReference>
<keyword evidence="1 2" id="KW-0103">Bromodomain</keyword>
<dbReference type="Proteomes" id="UP001162060">
    <property type="component" value="Unassembled WGS sequence"/>
</dbReference>
<evidence type="ECO:0000256" key="2">
    <source>
        <dbReference type="PROSITE-ProRule" id="PRU00035"/>
    </source>
</evidence>
<sequence length="172" mass="19880">MPMPPDVHAKVARLHADLTRHSLAWPFLEPVDPVALNVPTYYDVISQPMDLATMGHKLQTNDYNDPLEYRAHLVLMFENAIEFNQSDERENSVAAVAHAFQSVALDEWASLFSETATTDWALTAEKQAQWRLMEKAKESRVVRRWKRDAFVMRLNRDKLDARRRSDEANEGE</sequence>
<dbReference type="GO" id="GO:0005634">
    <property type="term" value="C:nucleus"/>
    <property type="evidence" value="ECO:0007669"/>
    <property type="project" value="TreeGrafter"/>
</dbReference>
<dbReference type="AlphaFoldDB" id="A0AAV1T1B0"/>
<accession>A0AAV1T1B0</accession>
<dbReference type="InterPro" id="IPR036427">
    <property type="entry name" value="Bromodomain-like_sf"/>
</dbReference>
<organism evidence="4 5">
    <name type="scientific">Peronospora matthiolae</name>
    <dbReference type="NCBI Taxonomy" id="2874970"/>
    <lineage>
        <taxon>Eukaryota</taxon>
        <taxon>Sar</taxon>
        <taxon>Stramenopiles</taxon>
        <taxon>Oomycota</taxon>
        <taxon>Peronosporomycetes</taxon>
        <taxon>Peronosporales</taxon>
        <taxon>Peronosporaceae</taxon>
        <taxon>Peronospora</taxon>
    </lineage>
</organism>
<protein>
    <recommendedName>
        <fullName evidence="3">Bromo domain-containing protein</fullName>
    </recommendedName>
</protein>
<feature type="domain" description="Bromo" evidence="3">
    <location>
        <begin position="19"/>
        <end position="91"/>
    </location>
</feature>
<dbReference type="InterPro" id="IPR018359">
    <property type="entry name" value="Bromodomain_CS"/>
</dbReference>
<dbReference type="EMBL" id="CAKLBY020000004">
    <property type="protein sequence ID" value="CAK7894999.1"/>
    <property type="molecule type" value="Genomic_DNA"/>
</dbReference>
<dbReference type="GO" id="GO:0000785">
    <property type="term" value="C:chromatin"/>
    <property type="evidence" value="ECO:0007669"/>
    <property type="project" value="TreeGrafter"/>
</dbReference>
<evidence type="ECO:0000313" key="5">
    <source>
        <dbReference type="Proteomes" id="UP001162060"/>
    </source>
</evidence>
<dbReference type="InterPro" id="IPR050935">
    <property type="entry name" value="Bromo_chromatin_reader"/>
</dbReference>
<dbReference type="PROSITE" id="PS00633">
    <property type="entry name" value="BROMODOMAIN_1"/>
    <property type="match status" value="1"/>
</dbReference>
<dbReference type="InterPro" id="IPR001487">
    <property type="entry name" value="Bromodomain"/>
</dbReference>
<evidence type="ECO:0000259" key="3">
    <source>
        <dbReference type="PROSITE" id="PS50014"/>
    </source>
</evidence>
<dbReference type="PROSITE" id="PS50014">
    <property type="entry name" value="BROMODOMAIN_2"/>
    <property type="match status" value="1"/>
</dbReference>
<reference evidence="4" key="1">
    <citation type="submission" date="2024-01" db="EMBL/GenBank/DDBJ databases">
        <authorList>
            <person name="Webb A."/>
        </authorList>
    </citation>
    <scope>NUCLEOTIDE SEQUENCE</scope>
    <source>
        <strain evidence="4">Pm1</strain>
    </source>
</reference>
<dbReference type="PANTHER" id="PTHR22880:SF225">
    <property type="entry name" value="BROMODOMAIN-CONTAINING PROTEIN BET-1-RELATED"/>
    <property type="match status" value="1"/>
</dbReference>
<dbReference type="SMART" id="SM00297">
    <property type="entry name" value="BROMO"/>
    <property type="match status" value="1"/>
</dbReference>
<dbReference type="Pfam" id="PF00439">
    <property type="entry name" value="Bromodomain"/>
    <property type="match status" value="1"/>
</dbReference>
<dbReference type="PANTHER" id="PTHR22880">
    <property type="entry name" value="FALZ-RELATED BROMODOMAIN-CONTAINING PROTEINS"/>
    <property type="match status" value="1"/>
</dbReference>
<dbReference type="Gene3D" id="1.20.920.10">
    <property type="entry name" value="Bromodomain-like"/>
    <property type="match status" value="1"/>
</dbReference>
<evidence type="ECO:0000313" key="4">
    <source>
        <dbReference type="EMBL" id="CAK7894999.1"/>
    </source>
</evidence>